<dbReference type="Gene3D" id="2.30.40.10">
    <property type="entry name" value="Urease, subunit C, domain 1"/>
    <property type="match status" value="1"/>
</dbReference>
<dbReference type="SUPFAM" id="SSF51338">
    <property type="entry name" value="Composite domain of metallo-dependent hydrolases"/>
    <property type="match status" value="1"/>
</dbReference>
<name>A0A508WXE2_9HYPH</name>
<dbReference type="EC" id="3.5.2.-" evidence="7"/>
<evidence type="ECO:0000256" key="1">
    <source>
        <dbReference type="ARBA" id="ARBA00001947"/>
    </source>
</evidence>
<reference evidence="7 8" key="1">
    <citation type="submission" date="2019-06" db="EMBL/GenBank/DDBJ databases">
        <authorList>
            <person name="Le Quere A."/>
            <person name="Colella S."/>
        </authorList>
    </citation>
    <scope>NUCLEOTIDE SEQUENCE [LARGE SCALE GENOMIC DNA]</scope>
    <source>
        <strain evidence="7">EmedicaeMD41</strain>
    </source>
</reference>
<comment type="PTM">
    <text evidence="5">Carbamylation allows a single lysine to coordinate two divalent metal cations.</text>
</comment>
<gene>
    <name evidence="7" type="ORF">EMEDMD4_370095</name>
</gene>
<dbReference type="RefSeq" id="WP_412766040.1">
    <property type="nucleotide sequence ID" value="NZ_CABFNB010000103.1"/>
</dbReference>
<dbReference type="Pfam" id="PF01979">
    <property type="entry name" value="Amidohydro_1"/>
    <property type="match status" value="1"/>
</dbReference>
<dbReference type="InterPro" id="IPR032466">
    <property type="entry name" value="Metal_Hydrolase"/>
</dbReference>
<dbReference type="EMBL" id="CABFNB010000103">
    <property type="protein sequence ID" value="VTZ62231.1"/>
    <property type="molecule type" value="Genomic_DNA"/>
</dbReference>
<comment type="similarity">
    <text evidence="2">Belongs to the metallo-dependent hydrolases superfamily. Hydantoinase/dihydropyrimidinase family.</text>
</comment>
<evidence type="ECO:0000256" key="3">
    <source>
        <dbReference type="ARBA" id="ARBA00022723"/>
    </source>
</evidence>
<dbReference type="NCBIfam" id="TIGR02033">
    <property type="entry name" value="D-hydantoinase"/>
    <property type="match status" value="1"/>
</dbReference>
<keyword evidence="3" id="KW-0479">Metal-binding</keyword>
<feature type="modified residue" description="N6-carboxylysine" evidence="5">
    <location>
        <position position="159"/>
    </location>
</feature>
<evidence type="ECO:0000256" key="2">
    <source>
        <dbReference type="ARBA" id="ARBA00008829"/>
    </source>
</evidence>
<evidence type="ECO:0000256" key="4">
    <source>
        <dbReference type="ARBA" id="ARBA00022801"/>
    </source>
</evidence>
<accession>A0A508WXE2</accession>
<evidence type="ECO:0000313" key="8">
    <source>
        <dbReference type="Proteomes" id="UP000507954"/>
    </source>
</evidence>
<dbReference type="FunFam" id="3.20.20.140:FF:000174">
    <property type="entry name" value="Dihydropyrimidinase-related protein 2"/>
    <property type="match status" value="1"/>
</dbReference>
<feature type="domain" description="Amidohydrolase-related" evidence="6">
    <location>
        <begin position="57"/>
        <end position="449"/>
    </location>
</feature>
<keyword evidence="4 7" id="KW-0378">Hydrolase</keyword>
<dbReference type="InterPro" id="IPR011059">
    <property type="entry name" value="Metal-dep_hydrolase_composite"/>
</dbReference>
<dbReference type="PANTHER" id="PTHR11647:SF1">
    <property type="entry name" value="COLLAPSIN RESPONSE MEDIATOR PROTEIN"/>
    <property type="match status" value="1"/>
</dbReference>
<dbReference type="GO" id="GO:0005829">
    <property type="term" value="C:cytosol"/>
    <property type="evidence" value="ECO:0007669"/>
    <property type="project" value="TreeGrafter"/>
</dbReference>
<dbReference type="GO" id="GO:0016812">
    <property type="term" value="F:hydrolase activity, acting on carbon-nitrogen (but not peptide) bonds, in cyclic amides"/>
    <property type="evidence" value="ECO:0007669"/>
    <property type="project" value="TreeGrafter"/>
</dbReference>
<dbReference type="NCBIfam" id="NF009941">
    <property type="entry name" value="PRK13404.1"/>
    <property type="match status" value="1"/>
</dbReference>
<dbReference type="AlphaFoldDB" id="A0A508WXE2"/>
<dbReference type="SUPFAM" id="SSF51556">
    <property type="entry name" value="Metallo-dependent hydrolases"/>
    <property type="match status" value="1"/>
</dbReference>
<dbReference type="PANTHER" id="PTHR11647">
    <property type="entry name" value="HYDRANTOINASE/DIHYDROPYRIMIDINASE FAMILY MEMBER"/>
    <property type="match status" value="1"/>
</dbReference>
<organism evidence="7 8">
    <name type="scientific">Sinorhizobium medicae</name>
    <dbReference type="NCBI Taxonomy" id="110321"/>
    <lineage>
        <taxon>Bacteria</taxon>
        <taxon>Pseudomonadati</taxon>
        <taxon>Pseudomonadota</taxon>
        <taxon>Alphaproteobacteria</taxon>
        <taxon>Hyphomicrobiales</taxon>
        <taxon>Rhizobiaceae</taxon>
        <taxon>Sinorhizobium/Ensifer group</taxon>
        <taxon>Sinorhizobium</taxon>
    </lineage>
</organism>
<dbReference type="CDD" id="cd01314">
    <property type="entry name" value="D-HYD"/>
    <property type="match status" value="1"/>
</dbReference>
<dbReference type="InterPro" id="IPR050378">
    <property type="entry name" value="Metallo-dep_Hydrolases_sf"/>
</dbReference>
<dbReference type="InterPro" id="IPR006680">
    <property type="entry name" value="Amidohydro-rel"/>
</dbReference>
<evidence type="ECO:0000256" key="5">
    <source>
        <dbReference type="PIRSR" id="PIRSR611778-50"/>
    </source>
</evidence>
<evidence type="ECO:0000259" key="6">
    <source>
        <dbReference type="Pfam" id="PF01979"/>
    </source>
</evidence>
<dbReference type="Proteomes" id="UP000507954">
    <property type="component" value="Unassembled WGS sequence"/>
</dbReference>
<protein>
    <submittedName>
        <fullName evidence="7">D-hydantoinase</fullName>
        <ecNumber evidence="7">3.5.2.-</ecNumber>
    </submittedName>
</protein>
<comment type="cofactor">
    <cofactor evidence="1">
        <name>Zn(2+)</name>
        <dbReference type="ChEBI" id="CHEBI:29105"/>
    </cofactor>
</comment>
<dbReference type="InterPro" id="IPR011778">
    <property type="entry name" value="Hydantoinase/dihydroPyrase"/>
</dbReference>
<sequence length="484" mass="53121">MSQKGPAMRFDKVIRYGTVVTASDTFKSDVGIKEGRIAALAGALTEADEIIDATGLYVMPGGIDSHVHLDQPSGEGIVMADDFESGTRSAAIGGNSTVLTFCMQEKGQSLREALRLYHAKAEGRCHIDVSFHLVVTDPTPEVLGQELPALVADGYTSIKVFMTYDGLRLRDDEILATLDAARRTGALVMVHCENEDAIRYLIGRHEAEGQVEPRYHAATRPIAAEHEATHRALSLAEIVDTPVVIVHVSNRQAMEEIRRARQRGQKIAGETCPQYLMLTSEDLDADALEGAKYVCSPPPRDKESQSACWEGIEQGVFDLFASDHCPFRFDDPAGKLNEKGRRHFRWIPNGIPGVATRLPILFSEGVMKGRIDLNRFVAVTSTNHAKLYGLYPRKGTIAIGADADIALWDPDMQITLTNEMLRHGADYTPYEGLAVRGWPVRVMVRGTTVAKDGHLCDSRRGGSYLHRTLSSLTRNAGNGNRNRG</sequence>
<evidence type="ECO:0000313" key="7">
    <source>
        <dbReference type="EMBL" id="VTZ62231.1"/>
    </source>
</evidence>
<dbReference type="Gene3D" id="3.20.20.140">
    <property type="entry name" value="Metal-dependent hydrolases"/>
    <property type="match status" value="1"/>
</dbReference>
<proteinExistence type="inferred from homology"/>
<dbReference type="GO" id="GO:0046872">
    <property type="term" value="F:metal ion binding"/>
    <property type="evidence" value="ECO:0007669"/>
    <property type="project" value="UniProtKB-KW"/>
</dbReference>